<accession>A0AAU9CU63</accession>
<name>A0AAU9CU63_9BACT</name>
<feature type="region of interest" description="Disordered" evidence="1">
    <location>
        <begin position="394"/>
        <end position="418"/>
    </location>
</feature>
<dbReference type="KEGG" id="fax:FUAX_24310"/>
<feature type="compositionally biased region" description="Basic and acidic residues" evidence="1">
    <location>
        <begin position="719"/>
        <end position="730"/>
    </location>
</feature>
<keyword evidence="3" id="KW-1185">Reference proteome</keyword>
<protein>
    <submittedName>
        <fullName evidence="2">Uncharacterized protein</fullName>
    </submittedName>
</protein>
<evidence type="ECO:0000256" key="1">
    <source>
        <dbReference type="SAM" id="MobiDB-lite"/>
    </source>
</evidence>
<feature type="region of interest" description="Disordered" evidence="1">
    <location>
        <begin position="187"/>
        <end position="272"/>
    </location>
</feature>
<evidence type="ECO:0000313" key="3">
    <source>
        <dbReference type="Proteomes" id="UP001348817"/>
    </source>
</evidence>
<dbReference type="EMBL" id="AP025314">
    <property type="protein sequence ID" value="BDD09999.1"/>
    <property type="molecule type" value="Genomic_DNA"/>
</dbReference>
<sequence length="797" mass="92138">MTLPAFLEMTHTEDGKRYEEAPEFITIEKMLRRYHQGLRGFSGEEYAHAKMRALHNIEQAIFSWQARNPFPEEGRGPIPRFTIAMMRLWDEVEDERYELVKEIIDNHYAFWVPDDQMELEEEGMVVTEEDRDLEDYTWVNLGQNERQRLWDDLLSAKYEEKGTYGLRVITYERQTVLSLIHDDEEQATESASEIKPIVPRAGGAFSGHRTDYDKKLRTRAQTVMAESRSARYSASSRMRPSRRRQGLEASMMHSIQPVREEGDDEQPRSKLPDEETLIVPDSRRFQTEGWSELFQSRDRAGATSGARLQSMIDRYVDEFPEFDHPDFYYRIQTLNAQLLNLPTGKKILELLTKPLGEEDLGIRIFPDYIYTASNQGRAAEPEEYPVAHFRGNDRVQITRPDEGSGEGTTDPVPVPEEAPRRRRCCNWIRVAINAYRERRARQTQTQPMDYGNVAGFAALFPEEPRGTIMPQVFMRAKRRRPSSMYVNLPDRPDRNRMYTLFPEVLEYAGTLLDVIEARYYHSRNHEVALNLDEFVPKAINSLRKEMGLPYQDLDSRVIREVALMPDEAVLGRGYINALDHLAYEDEVTKAERREQAMATERENRERRAREDEFVVVRTGSRQESFAASVDSRDMTDFQDEDFQQSMTHDGARVTKASFTTYNPEAPEWADGSFEVLHVKKERAGTTVRTQVVTSRELSAKGITETDGSDSSRPRSRSLGKPERTRVKWYDDSAATGPQKRRAATTKSLDVWKTRMGVDTPTIPDKDGLEDLRKQFRKSEDEDEGDGTTENFWPTAST</sequence>
<dbReference type="AlphaFoldDB" id="A0AAU9CU63"/>
<gene>
    <name evidence="2" type="ORF">FUAX_24310</name>
</gene>
<feature type="compositionally biased region" description="Basic and acidic residues" evidence="1">
    <location>
        <begin position="763"/>
        <end position="779"/>
    </location>
</feature>
<evidence type="ECO:0000313" key="2">
    <source>
        <dbReference type="EMBL" id="BDD09999.1"/>
    </source>
</evidence>
<organism evidence="2 3">
    <name type="scientific">Fulvitalea axinellae</name>
    <dbReference type="NCBI Taxonomy" id="1182444"/>
    <lineage>
        <taxon>Bacteria</taxon>
        <taxon>Pseudomonadati</taxon>
        <taxon>Bacteroidota</taxon>
        <taxon>Cytophagia</taxon>
        <taxon>Cytophagales</taxon>
        <taxon>Persicobacteraceae</taxon>
        <taxon>Fulvitalea</taxon>
    </lineage>
</organism>
<dbReference type="Proteomes" id="UP001348817">
    <property type="component" value="Chromosome"/>
</dbReference>
<proteinExistence type="predicted"/>
<reference evidence="2 3" key="1">
    <citation type="submission" date="2021-12" db="EMBL/GenBank/DDBJ databases">
        <title>Genome sequencing of bacteria with rrn-lacking chromosome and rrn-plasmid.</title>
        <authorList>
            <person name="Anda M."/>
            <person name="Iwasaki W."/>
        </authorList>
    </citation>
    <scope>NUCLEOTIDE SEQUENCE [LARGE SCALE GENOMIC DNA]</scope>
    <source>
        <strain evidence="2 3">DSM 100852</strain>
    </source>
</reference>
<feature type="region of interest" description="Disordered" evidence="1">
    <location>
        <begin position="698"/>
        <end position="797"/>
    </location>
</feature>